<comment type="subcellular location">
    <subcellularLocation>
        <location evidence="1">Cytoplasm</location>
    </subcellularLocation>
</comment>
<dbReference type="Proteomes" id="UP000183832">
    <property type="component" value="Unassembled WGS sequence"/>
</dbReference>
<dbReference type="PROSITE" id="PS50020">
    <property type="entry name" value="WW_DOMAIN_2"/>
    <property type="match status" value="1"/>
</dbReference>
<sequence length="69" mass="8273">MPKSLNKNENLPLPYNWEVRQDYDGKTYYIDHTRKITTWIDPRDRLTSSKMRHFVVNQQKEEGIGISGY</sequence>
<evidence type="ECO:0000256" key="3">
    <source>
        <dbReference type="ARBA" id="ARBA00022553"/>
    </source>
</evidence>
<dbReference type="GO" id="GO:0060090">
    <property type="term" value="F:molecular adaptor activity"/>
    <property type="evidence" value="ECO:0007669"/>
    <property type="project" value="TreeGrafter"/>
</dbReference>
<evidence type="ECO:0000259" key="4">
    <source>
        <dbReference type="PROSITE" id="PS50020"/>
    </source>
</evidence>
<dbReference type="InterPro" id="IPR036020">
    <property type="entry name" value="WW_dom_sf"/>
</dbReference>
<dbReference type="GO" id="GO:0019900">
    <property type="term" value="F:kinase binding"/>
    <property type="evidence" value="ECO:0007669"/>
    <property type="project" value="TreeGrafter"/>
</dbReference>
<dbReference type="AlphaFoldDB" id="A0A1J1IL00"/>
<dbReference type="SMART" id="SM00456">
    <property type="entry name" value="WW"/>
    <property type="match status" value="1"/>
</dbReference>
<dbReference type="CDD" id="cd00201">
    <property type="entry name" value="WW"/>
    <property type="match status" value="1"/>
</dbReference>
<protein>
    <submittedName>
        <fullName evidence="5">CLUMA_CG014683, isoform A</fullName>
    </submittedName>
</protein>
<dbReference type="Pfam" id="PF00397">
    <property type="entry name" value="WW"/>
    <property type="match status" value="1"/>
</dbReference>
<accession>A0A1J1IL00</accession>
<dbReference type="GO" id="GO:0016477">
    <property type="term" value="P:cell migration"/>
    <property type="evidence" value="ECO:0007669"/>
    <property type="project" value="TreeGrafter"/>
</dbReference>
<dbReference type="InterPro" id="IPR051105">
    <property type="entry name" value="WWC/KIBRA_Hippo_Reg"/>
</dbReference>
<evidence type="ECO:0000256" key="2">
    <source>
        <dbReference type="ARBA" id="ARBA00022490"/>
    </source>
</evidence>
<proteinExistence type="predicted"/>
<keyword evidence="3" id="KW-0597">Phosphoprotein</keyword>
<dbReference type="GO" id="GO:0005737">
    <property type="term" value="C:cytoplasm"/>
    <property type="evidence" value="ECO:0007669"/>
    <property type="project" value="UniProtKB-SubCell"/>
</dbReference>
<evidence type="ECO:0000313" key="6">
    <source>
        <dbReference type="Proteomes" id="UP000183832"/>
    </source>
</evidence>
<dbReference type="PANTHER" id="PTHR14791:SF29">
    <property type="entry name" value="PROTEIN KIBRA"/>
    <property type="match status" value="1"/>
</dbReference>
<dbReference type="Gene3D" id="2.20.70.10">
    <property type="match status" value="1"/>
</dbReference>
<dbReference type="GO" id="GO:0035330">
    <property type="term" value="P:regulation of hippo signaling"/>
    <property type="evidence" value="ECO:0007669"/>
    <property type="project" value="TreeGrafter"/>
</dbReference>
<evidence type="ECO:0000313" key="5">
    <source>
        <dbReference type="EMBL" id="CRL00911.1"/>
    </source>
</evidence>
<keyword evidence="2" id="KW-0963">Cytoplasm</keyword>
<gene>
    <name evidence="5" type="primary">similar to Protein KIBRA</name>
    <name evidence="5" type="ORF">CLUMA_CG014683</name>
</gene>
<organism evidence="5 6">
    <name type="scientific">Clunio marinus</name>
    <dbReference type="NCBI Taxonomy" id="568069"/>
    <lineage>
        <taxon>Eukaryota</taxon>
        <taxon>Metazoa</taxon>
        <taxon>Ecdysozoa</taxon>
        <taxon>Arthropoda</taxon>
        <taxon>Hexapoda</taxon>
        <taxon>Insecta</taxon>
        <taxon>Pterygota</taxon>
        <taxon>Neoptera</taxon>
        <taxon>Endopterygota</taxon>
        <taxon>Diptera</taxon>
        <taxon>Nematocera</taxon>
        <taxon>Chironomoidea</taxon>
        <taxon>Chironomidae</taxon>
        <taxon>Clunio</taxon>
    </lineage>
</organism>
<dbReference type="OrthoDB" id="2020426at2759"/>
<dbReference type="PROSITE" id="PS01159">
    <property type="entry name" value="WW_DOMAIN_1"/>
    <property type="match status" value="1"/>
</dbReference>
<name>A0A1J1IL00_9DIPT</name>
<dbReference type="STRING" id="568069.A0A1J1IL00"/>
<reference evidence="5 6" key="1">
    <citation type="submission" date="2015-04" db="EMBL/GenBank/DDBJ databases">
        <authorList>
            <person name="Syromyatnikov M.Y."/>
            <person name="Popov V.N."/>
        </authorList>
    </citation>
    <scope>NUCLEOTIDE SEQUENCE [LARGE SCALE GENOMIC DNA]</scope>
</reference>
<feature type="domain" description="WW" evidence="4">
    <location>
        <begin position="11"/>
        <end position="44"/>
    </location>
</feature>
<keyword evidence="6" id="KW-1185">Reference proteome</keyword>
<dbReference type="SUPFAM" id="SSF51045">
    <property type="entry name" value="WW domain"/>
    <property type="match status" value="1"/>
</dbReference>
<dbReference type="PANTHER" id="PTHR14791">
    <property type="entry name" value="BOMB/KIRA PROTEINS"/>
    <property type="match status" value="1"/>
</dbReference>
<dbReference type="GO" id="GO:0046621">
    <property type="term" value="P:negative regulation of organ growth"/>
    <property type="evidence" value="ECO:0007669"/>
    <property type="project" value="TreeGrafter"/>
</dbReference>
<dbReference type="GO" id="GO:0006355">
    <property type="term" value="P:regulation of DNA-templated transcription"/>
    <property type="evidence" value="ECO:0007669"/>
    <property type="project" value="TreeGrafter"/>
</dbReference>
<dbReference type="EMBL" id="CVRI01000055">
    <property type="protein sequence ID" value="CRL00911.1"/>
    <property type="molecule type" value="Genomic_DNA"/>
</dbReference>
<evidence type="ECO:0000256" key="1">
    <source>
        <dbReference type="ARBA" id="ARBA00004496"/>
    </source>
</evidence>
<dbReference type="InterPro" id="IPR001202">
    <property type="entry name" value="WW_dom"/>
</dbReference>